<comment type="caution">
    <text evidence="1">The sequence shown here is derived from an EMBL/GenBank/DDBJ whole genome shotgun (WGS) entry which is preliminary data.</text>
</comment>
<sequence length="491" mass="57086">MNEKNRFSNLLEQLMQTADLKNYTLAQDLQYDVSYISKWVSGKMLPAEKSAAKVLREISHSIVCSLNPAVKQTLYNDYRVDTEHDLEMAVYDHLSAEYNYVKGLKKSTGHDIAPKTSFFPELTLPQFVSKMWHPVLRRVKSLDIMCAMDILSMEHEYRLAIAGIQNSHLVNEGDYPNVHFSMLINLDLKDLDYVYDSIFLINMLTSFANVDFQLYGGTQAYGKAMFVVKDAFAISGMLLDQNHCMSVTTTEDPEICNTLYHNLKSMFNRESLIFRKITMQDMLKNYNYIQSILSTKLRWLLGHMTEHFLPDDLFDQILMKAYSSGDWEIGITELQRIHSFTKGILDEASIQIMLYESALNDFAVSGELDFYNHKVYLNFEQRLCFVQHLLSLLKKNRQLKVKLIRGKFVSDFQYIANPCLFLSDIFSYLRLVKSNAEKNIVSFNNTMIRNLFDNFYSEIWDHHPDVVISNPDTVMANLRHIIQSIQFMSRM</sequence>
<gene>
    <name evidence="1" type="ORF">FLB61_08775</name>
</gene>
<evidence type="ECO:0000313" key="1">
    <source>
        <dbReference type="EMBL" id="MBY0759177.1"/>
    </source>
</evidence>
<dbReference type="Proteomes" id="UP000779049">
    <property type="component" value="Unassembled WGS sequence"/>
</dbReference>
<reference evidence="1 2" key="1">
    <citation type="journal article" date="2020" name="New Microbes New Infect">
        <title>Sellimonas caecigallum sp. nov., description and genome sequence of a new member of the Sellimonas genus isolated from the cecum of feral chicken.</title>
        <authorList>
            <person name="Wongkuna S."/>
            <person name="Ghimire S."/>
            <person name="Antony L."/>
            <person name="Chankhamhaengdecha S."/>
            <person name="Janvilisri T."/>
            <person name="Scaria J."/>
        </authorList>
    </citation>
    <scope>NUCLEOTIDE SEQUENCE [LARGE SCALE GENOMIC DNA]</scope>
    <source>
        <strain evidence="1 2">SW451</strain>
    </source>
</reference>
<accession>A0ABS7L866</accession>
<keyword evidence="2" id="KW-1185">Reference proteome</keyword>
<dbReference type="EMBL" id="VIRV01000012">
    <property type="protein sequence ID" value="MBY0759177.1"/>
    <property type="molecule type" value="Genomic_DNA"/>
</dbReference>
<evidence type="ECO:0008006" key="3">
    <source>
        <dbReference type="Google" id="ProtNLM"/>
    </source>
</evidence>
<dbReference type="RefSeq" id="WP_221919917.1">
    <property type="nucleotide sequence ID" value="NZ_CP173660.1"/>
</dbReference>
<organism evidence="1 2">
    <name type="scientific">Sellimonas caecigallum</name>
    <dbReference type="NCBI Taxonomy" id="2592333"/>
    <lineage>
        <taxon>Bacteria</taxon>
        <taxon>Bacillati</taxon>
        <taxon>Bacillota</taxon>
        <taxon>Clostridia</taxon>
        <taxon>Lachnospirales</taxon>
        <taxon>Lachnospiraceae</taxon>
        <taxon>Sellimonas</taxon>
    </lineage>
</organism>
<name>A0ABS7L866_9FIRM</name>
<protein>
    <recommendedName>
        <fullName evidence="3">HTH cro/C1-type domain-containing protein</fullName>
    </recommendedName>
</protein>
<proteinExistence type="predicted"/>
<evidence type="ECO:0000313" key="2">
    <source>
        <dbReference type="Proteomes" id="UP000779049"/>
    </source>
</evidence>